<dbReference type="Proteomes" id="UP001168478">
    <property type="component" value="Unassembled WGS sequence"/>
</dbReference>
<dbReference type="RefSeq" id="WP_289825054.1">
    <property type="nucleotide sequence ID" value="NZ_JAUEIE010000004.1"/>
</dbReference>
<reference evidence="2" key="2">
    <citation type="submission" date="2023-08" db="EMBL/GenBank/DDBJ databases">
        <title>Identification and characterization of horizontal gene transfer across gut microbiota members of farm animals based on homology search.</title>
        <authorList>
            <person name="Schwarzerova J."/>
            <person name="Nykrynova M."/>
            <person name="Jureckova K."/>
            <person name="Cejkova D."/>
            <person name="Rychlik I."/>
        </authorList>
    </citation>
    <scope>NUCLEOTIDE SEQUENCE</scope>
    <source>
        <strain evidence="2">ET15</strain>
        <strain evidence="1">ET37</strain>
    </source>
</reference>
<reference evidence="2" key="1">
    <citation type="submission" date="2023-06" db="EMBL/GenBank/DDBJ databases">
        <authorList>
            <person name="Zeman M."/>
            <person name="Kubasova T."/>
            <person name="Jahodarova E."/>
            <person name="Nykrynova M."/>
            <person name="Rychlik I."/>
        </authorList>
    </citation>
    <scope>NUCLEOTIDE SEQUENCE</scope>
    <source>
        <strain evidence="2">ET15</strain>
        <strain evidence="1">ET37</strain>
    </source>
</reference>
<dbReference type="InterPro" id="IPR043129">
    <property type="entry name" value="ATPase_NBD"/>
</dbReference>
<gene>
    <name evidence="1" type="ORF">QVN81_05875</name>
    <name evidence="2" type="ORF">QVN84_07950</name>
</gene>
<evidence type="ECO:0000313" key="4">
    <source>
        <dbReference type="Proteomes" id="UP001168478"/>
    </source>
</evidence>
<evidence type="ECO:0000313" key="1">
    <source>
        <dbReference type="EMBL" id="MDN0022554.1"/>
    </source>
</evidence>
<keyword evidence="3" id="KW-1185">Reference proteome</keyword>
<dbReference type="Proteomes" id="UP001167831">
    <property type="component" value="Unassembled WGS sequence"/>
</dbReference>
<sequence>MSNILSYNKKTTGEGWIQLNDQYNADEIEMISDPDGGMLQTPRTAIPSPFAQMELVKNAFQRLSVHADLNGEAMDKKLVSDALDIAQLLFNYKEYNDLFHIIEWNKQTQIDRLKTDGQHKLLGETIEMFLRQDAEAFNFNRLEKLYFVVYGNSVIGGTSPVTLFMATPNAGNDSYDIFVEENRRIFTEHRPLHERKPIFVKYVYAMFTAYPELKRFCREVNNYIIRDFSLLDNSLRNEIIREIGNPEALDVENEEKAKVFLTSNYDIMEEGVQALDIPFFCARAVDIQKEIAKSDFVIAPSFDIDETQPLVLQNNLNATKSNKFRYVTRDWDDTIVIKPEDYALSPDKRTLPATRHRYPWLTDDDFLQPVIIKLDYTSNHECFFDGNISTGTVETDKFDFILPLKPLYFKYFKVSDLWGTVNGHKRFELRHKKDGSSESVEAILRIPVSNGSKYIKLSRVYIKSSTGDLSYDVQNNYGHFITVPFALSIFPFIKSPLLKQYNVQLIDRALGQLEQHNISLSFYKDNYNNILSEESVTSRKRSLKAEKRVGTSYYKVTDSFDYIKVGINADDTGNNIEGIICPKWVQNINGHDSYTFAVDLGTTNTHIEYMRESNMPEPLNIDSLGHERLIATLYNSENILYDAIMRQEFLPKCIDETYGFPQRTVLSESEHLDARNADDIVALGDTNIPFIYEKESVGYGNRIVPDIKWSADIASGKRIRAYITELALLMRTKVILENGDLRKTRLVWFYPLSMKIGKIRKMEEIWSKTFQDVFGVKADNTNIIKMPESVAPYYYYKCSDKFHGAASCVASIDIGGGTSDIAVFEPNSKQPIMLSSFRFAANVLFGDGFSEIPHGDTNPMVVEYARYFKELFNYDDDKYGELHGILDDILEKRKSEDVNAFFFSIVQNKIIKNKDIFSYNHRLGEDYIRKIIFIYFYAAIIYYVAKTMHHRRLNKPRSVMFSGTGSKILDIIGNNEALNLITQTIFEMTYNEKYDSDGFSVIIEKDEPKQITCRGALMQVRDKMGCESVYELNKLMSDLDTPMRYNHSMISKEFLTYNDMNSDDIRNEIIKSVKEFNDFFMSLCDNIHVNENFLVANKTMQAFRELMNKNIEHHLANGWIFMNKNIDDKNDDDIIEDTVFFYPIIGIIRNNLIENLYDKESISEIHEEGNK</sequence>
<dbReference type="AlphaFoldDB" id="A0AAW7JI62"/>
<dbReference type="SUPFAM" id="SSF53067">
    <property type="entry name" value="Actin-like ATPase domain"/>
    <property type="match status" value="1"/>
</dbReference>
<evidence type="ECO:0000313" key="3">
    <source>
        <dbReference type="Proteomes" id="UP001167831"/>
    </source>
</evidence>
<name>A0AAW7JI62_9BACT</name>
<dbReference type="EMBL" id="JAUEIF010000006">
    <property type="protein sequence ID" value="MDN0025449.1"/>
    <property type="molecule type" value="Genomic_DNA"/>
</dbReference>
<accession>A0AAW7JI62</accession>
<comment type="caution">
    <text evidence="2">The sequence shown here is derived from an EMBL/GenBank/DDBJ whole genome shotgun (WGS) entry which is preliminary data.</text>
</comment>
<dbReference type="EMBL" id="JAUEIE010000004">
    <property type="protein sequence ID" value="MDN0022554.1"/>
    <property type="molecule type" value="Genomic_DNA"/>
</dbReference>
<proteinExistence type="predicted"/>
<protein>
    <submittedName>
        <fullName evidence="2">Uncharacterized protein</fullName>
    </submittedName>
</protein>
<organism evidence="2 4">
    <name type="scientific">Leyella lascolaii</name>
    <dbReference type="NCBI Taxonomy" id="1776379"/>
    <lineage>
        <taxon>Bacteria</taxon>
        <taxon>Pseudomonadati</taxon>
        <taxon>Bacteroidota</taxon>
        <taxon>Bacteroidia</taxon>
        <taxon>Bacteroidales</taxon>
        <taxon>Prevotellaceae</taxon>
        <taxon>Leyella</taxon>
    </lineage>
</organism>
<evidence type="ECO:0000313" key="2">
    <source>
        <dbReference type="EMBL" id="MDN0025449.1"/>
    </source>
</evidence>